<evidence type="ECO:0000313" key="3">
    <source>
        <dbReference type="Proteomes" id="UP000639338"/>
    </source>
</evidence>
<evidence type="ECO:0000313" key="2">
    <source>
        <dbReference type="EMBL" id="KAF7996108.1"/>
    </source>
</evidence>
<proteinExistence type="predicted"/>
<dbReference type="Proteomes" id="UP000639338">
    <property type="component" value="Unassembled WGS sequence"/>
</dbReference>
<feature type="region of interest" description="Disordered" evidence="1">
    <location>
        <begin position="116"/>
        <end position="137"/>
    </location>
</feature>
<dbReference type="AlphaFoldDB" id="A0A835CW80"/>
<organism evidence="2 3">
    <name type="scientific">Aphidius gifuensis</name>
    <name type="common">Parasitoid wasp</name>
    <dbReference type="NCBI Taxonomy" id="684658"/>
    <lineage>
        <taxon>Eukaryota</taxon>
        <taxon>Metazoa</taxon>
        <taxon>Ecdysozoa</taxon>
        <taxon>Arthropoda</taxon>
        <taxon>Hexapoda</taxon>
        <taxon>Insecta</taxon>
        <taxon>Pterygota</taxon>
        <taxon>Neoptera</taxon>
        <taxon>Endopterygota</taxon>
        <taxon>Hymenoptera</taxon>
        <taxon>Apocrita</taxon>
        <taxon>Ichneumonoidea</taxon>
        <taxon>Braconidae</taxon>
        <taxon>Aphidiinae</taxon>
        <taxon>Aphidius</taxon>
    </lineage>
</organism>
<keyword evidence="3" id="KW-1185">Reference proteome</keyword>
<protein>
    <submittedName>
        <fullName evidence="2">Uncharacterized protein</fullName>
    </submittedName>
</protein>
<feature type="compositionally biased region" description="Low complexity" evidence="1">
    <location>
        <begin position="121"/>
        <end position="137"/>
    </location>
</feature>
<evidence type="ECO:0000256" key="1">
    <source>
        <dbReference type="SAM" id="MobiDB-lite"/>
    </source>
</evidence>
<sequence length="137" mass="14744">MNLLIKFEIAEAVCSEDMNSAMVNAQPSFPPITAANGQTAVVYGDTQFASRIDTLDKLDLSLLTHVLPDLDKTQMILHITAQYTGRGGGYSGQVSGYDRRGREYSGRGGGYVRDISRDGNSDSNVRGGNVGNNARIN</sequence>
<gene>
    <name evidence="2" type="ORF">HCN44_009989</name>
</gene>
<comment type="caution">
    <text evidence="2">The sequence shown here is derived from an EMBL/GenBank/DDBJ whole genome shotgun (WGS) entry which is preliminary data.</text>
</comment>
<accession>A0A835CW80</accession>
<reference evidence="2 3" key="1">
    <citation type="submission" date="2020-08" db="EMBL/GenBank/DDBJ databases">
        <title>Aphidius gifuensis genome sequencing and assembly.</title>
        <authorList>
            <person name="Du Z."/>
        </authorList>
    </citation>
    <scope>NUCLEOTIDE SEQUENCE [LARGE SCALE GENOMIC DNA]</scope>
    <source>
        <strain evidence="2">YNYX2018</strain>
        <tissue evidence="2">Adults</tissue>
    </source>
</reference>
<dbReference type="EMBL" id="JACMRX010000002">
    <property type="protein sequence ID" value="KAF7996108.1"/>
    <property type="molecule type" value="Genomic_DNA"/>
</dbReference>
<name>A0A835CW80_APHGI</name>